<dbReference type="InterPro" id="IPR000683">
    <property type="entry name" value="Gfo/Idh/MocA-like_OxRdtase_N"/>
</dbReference>
<reference evidence="3 4" key="1">
    <citation type="submission" date="2018-05" db="EMBL/GenBank/DDBJ databases">
        <title>Genomic Encyclopedia of Type Strains, Phase IV (KMG-IV): sequencing the most valuable type-strain genomes for metagenomic binning, comparative biology and taxonomic classification.</title>
        <authorList>
            <person name="Goeker M."/>
        </authorList>
    </citation>
    <scope>NUCLEOTIDE SEQUENCE [LARGE SCALE GENOMIC DNA]</scope>
    <source>
        <strain evidence="3 4">DSM 103371</strain>
    </source>
</reference>
<dbReference type="GO" id="GO:0000166">
    <property type="term" value="F:nucleotide binding"/>
    <property type="evidence" value="ECO:0007669"/>
    <property type="project" value="InterPro"/>
</dbReference>
<dbReference type="AlphaFoldDB" id="A0A316G185"/>
<organism evidence="3 4">
    <name type="scientific">Silicimonas algicola</name>
    <dbReference type="NCBI Taxonomy" id="1826607"/>
    <lineage>
        <taxon>Bacteria</taxon>
        <taxon>Pseudomonadati</taxon>
        <taxon>Pseudomonadota</taxon>
        <taxon>Alphaproteobacteria</taxon>
        <taxon>Rhodobacterales</taxon>
        <taxon>Paracoccaceae</taxon>
    </lineage>
</organism>
<evidence type="ECO:0000259" key="2">
    <source>
        <dbReference type="Pfam" id="PF22725"/>
    </source>
</evidence>
<dbReference type="PANTHER" id="PTHR43249">
    <property type="entry name" value="UDP-N-ACETYL-2-AMINO-2-DEOXY-D-GLUCURONATE OXIDASE"/>
    <property type="match status" value="1"/>
</dbReference>
<dbReference type="SUPFAM" id="SSF51735">
    <property type="entry name" value="NAD(P)-binding Rossmann-fold domains"/>
    <property type="match status" value="1"/>
</dbReference>
<dbReference type="InterPro" id="IPR036291">
    <property type="entry name" value="NAD(P)-bd_dom_sf"/>
</dbReference>
<dbReference type="InterPro" id="IPR052515">
    <property type="entry name" value="Gfo/Idh/MocA_Oxidoreductase"/>
</dbReference>
<dbReference type="EMBL" id="QGGV01000011">
    <property type="protein sequence ID" value="PWK54681.1"/>
    <property type="molecule type" value="Genomic_DNA"/>
</dbReference>
<evidence type="ECO:0000259" key="1">
    <source>
        <dbReference type="Pfam" id="PF01408"/>
    </source>
</evidence>
<dbReference type="Pfam" id="PF22725">
    <property type="entry name" value="GFO_IDH_MocA_C3"/>
    <property type="match status" value="1"/>
</dbReference>
<sequence>MRRLKVGIVGSGIGASHAMAYNALPDLYEIAALCDIDPARRAELAENERIPRQVDSLDALFDLDLDIVDICTPSGLHFAQTKAALEAGFDVVAEKPVAQSLAELDLLSEAERASGKRICPIFQYRFGHGLAKLKHLIAKGRAGQPLMATAETHWFRDEVYYNRAAWRGTWDGELGGCFTTHAIHIHDILCEVLGEPVSVHARTTRQVNGNETEDQGILSLVFSSGAMASSNVTLASRQQTSRLRFVFRDLVAESGLDPYNPGHEPWTFPDDDAERARATQEALADFEPLPERFPGQFVRMHEAFSTGTDLPVTLADSRRSIELLTAAYWSARTGETVALPLSDDHPFYGGWVETMKKDAPHG</sequence>
<comment type="caution">
    <text evidence="3">The sequence shown here is derived from an EMBL/GenBank/DDBJ whole genome shotgun (WGS) entry which is preliminary data.</text>
</comment>
<proteinExistence type="predicted"/>
<evidence type="ECO:0000313" key="3">
    <source>
        <dbReference type="EMBL" id="PWK54681.1"/>
    </source>
</evidence>
<dbReference type="Pfam" id="PF01408">
    <property type="entry name" value="GFO_IDH_MocA"/>
    <property type="match status" value="1"/>
</dbReference>
<dbReference type="RefSeq" id="WP_164721700.1">
    <property type="nucleotide sequence ID" value="NZ_CP034588.1"/>
</dbReference>
<feature type="domain" description="GFO/IDH/MocA-like oxidoreductase" evidence="2">
    <location>
        <begin position="131"/>
        <end position="245"/>
    </location>
</feature>
<dbReference type="Gene3D" id="3.30.360.10">
    <property type="entry name" value="Dihydrodipicolinate Reductase, domain 2"/>
    <property type="match status" value="1"/>
</dbReference>
<dbReference type="Gene3D" id="3.40.50.720">
    <property type="entry name" value="NAD(P)-binding Rossmann-like Domain"/>
    <property type="match status" value="1"/>
</dbReference>
<dbReference type="PANTHER" id="PTHR43249:SF1">
    <property type="entry name" value="D-GLUCOSIDE 3-DEHYDROGENASE"/>
    <property type="match status" value="1"/>
</dbReference>
<protein>
    <submittedName>
        <fullName evidence="3">Putative dehydrogenase</fullName>
    </submittedName>
</protein>
<name>A0A316G185_9RHOB</name>
<feature type="domain" description="Gfo/Idh/MocA-like oxidoreductase N-terminal" evidence="1">
    <location>
        <begin position="4"/>
        <end position="118"/>
    </location>
</feature>
<dbReference type="SUPFAM" id="SSF55347">
    <property type="entry name" value="Glyceraldehyde-3-phosphate dehydrogenase-like, C-terminal domain"/>
    <property type="match status" value="1"/>
</dbReference>
<dbReference type="InterPro" id="IPR055170">
    <property type="entry name" value="GFO_IDH_MocA-like_dom"/>
</dbReference>
<keyword evidence="4" id="KW-1185">Reference proteome</keyword>
<gene>
    <name evidence="3" type="ORF">C8D95_111116</name>
</gene>
<accession>A0A316G185</accession>
<dbReference type="Proteomes" id="UP000245390">
    <property type="component" value="Unassembled WGS sequence"/>
</dbReference>
<evidence type="ECO:0000313" key="4">
    <source>
        <dbReference type="Proteomes" id="UP000245390"/>
    </source>
</evidence>